<dbReference type="RefSeq" id="WP_147844974.1">
    <property type="nucleotide sequence ID" value="NZ_VDUZ01000001.1"/>
</dbReference>
<comment type="caution">
    <text evidence="2">The sequence shown here is derived from an EMBL/GenBank/DDBJ whole genome shotgun (WGS) entry which is preliminary data.</text>
</comment>
<evidence type="ECO:0000256" key="1">
    <source>
        <dbReference type="SAM" id="SignalP"/>
    </source>
</evidence>
<protein>
    <recommendedName>
        <fullName evidence="4">UrcA family protein</fullName>
    </recommendedName>
</protein>
<name>A0A5C8PVD0_9HYPH</name>
<dbReference type="Proteomes" id="UP000321638">
    <property type="component" value="Unassembled WGS sequence"/>
</dbReference>
<dbReference type="AlphaFoldDB" id="A0A5C8PVD0"/>
<evidence type="ECO:0008006" key="4">
    <source>
        <dbReference type="Google" id="ProtNLM"/>
    </source>
</evidence>
<evidence type="ECO:0000313" key="3">
    <source>
        <dbReference type="Proteomes" id="UP000321638"/>
    </source>
</evidence>
<proteinExistence type="predicted"/>
<feature type="chain" id="PRO_5022833265" description="UrcA family protein" evidence="1">
    <location>
        <begin position="22"/>
        <end position="89"/>
    </location>
</feature>
<dbReference type="EMBL" id="VDUZ01000001">
    <property type="protein sequence ID" value="TXL82268.1"/>
    <property type="molecule type" value="Genomic_DNA"/>
</dbReference>
<sequence>MKPATIVLAAMVLMVGMPAIAQTPAEDLARCERYYATYERYSNTGGESRQGSVASALEARTAVEDCRRGNTQAGLAVLERRLRSLGYKL</sequence>
<accession>A0A5C8PVD0</accession>
<reference evidence="2 3" key="1">
    <citation type="submission" date="2019-06" db="EMBL/GenBank/DDBJ databases">
        <title>New taxonomy in bacterial strain CC-CFT640, isolated from vineyard.</title>
        <authorList>
            <person name="Lin S.-Y."/>
            <person name="Tsai C.-F."/>
            <person name="Young C.-C."/>
        </authorList>
    </citation>
    <scope>NUCLEOTIDE SEQUENCE [LARGE SCALE GENOMIC DNA]</scope>
    <source>
        <strain evidence="2 3">CC-CFT640</strain>
    </source>
</reference>
<gene>
    <name evidence="2" type="ORF">FHP25_00790</name>
</gene>
<dbReference type="OrthoDB" id="7376551at2"/>
<feature type="signal peptide" evidence="1">
    <location>
        <begin position="1"/>
        <end position="21"/>
    </location>
</feature>
<organism evidence="2 3">
    <name type="scientific">Vineibacter terrae</name>
    <dbReference type="NCBI Taxonomy" id="2586908"/>
    <lineage>
        <taxon>Bacteria</taxon>
        <taxon>Pseudomonadati</taxon>
        <taxon>Pseudomonadota</taxon>
        <taxon>Alphaproteobacteria</taxon>
        <taxon>Hyphomicrobiales</taxon>
        <taxon>Vineibacter</taxon>
    </lineage>
</organism>
<keyword evidence="3" id="KW-1185">Reference proteome</keyword>
<evidence type="ECO:0000313" key="2">
    <source>
        <dbReference type="EMBL" id="TXL82268.1"/>
    </source>
</evidence>
<keyword evidence="1" id="KW-0732">Signal</keyword>